<evidence type="ECO:0000313" key="2">
    <source>
        <dbReference type="Proteomes" id="UP001589867"/>
    </source>
</evidence>
<proteinExistence type="predicted"/>
<gene>
    <name evidence="1" type="ORF">ACFFIA_37385</name>
</gene>
<name>A0ABV6MFT3_9ACTN</name>
<comment type="caution">
    <text evidence="1">The sequence shown here is derived from an EMBL/GenBank/DDBJ whole genome shotgun (WGS) entry which is preliminary data.</text>
</comment>
<organism evidence="1 2">
    <name type="scientific">Phytohabitans kaempferiae</name>
    <dbReference type="NCBI Taxonomy" id="1620943"/>
    <lineage>
        <taxon>Bacteria</taxon>
        <taxon>Bacillati</taxon>
        <taxon>Actinomycetota</taxon>
        <taxon>Actinomycetes</taxon>
        <taxon>Micromonosporales</taxon>
        <taxon>Micromonosporaceae</taxon>
    </lineage>
</organism>
<sequence>MANGAFSIQLSGHAPARRDVTLEIISETTGEKRTVTPFLDGSAMVRGLSPGAYQVRVLHPNAVGELVDLRRVRLFEGLPTRLRLPLPEELFRDTPVRETEDANLTPVHDAAVAARDAVASTGGKQPGDPIRSEDWNAVVGGLTDLANAVAELTRLVAPQGHDHPELEEKIDEVNGNVRRFGDQFGRQLARIQRTLQTLAIEREVEETIGRAGVVPNGVRVKVAESVDLLKRHSDSDTVVWGARKKSAYASILQAMGDLRDAQPDPTELEESEEFQRTLTVATEEASTAAPRTVTGEIDQYERVNAKTAGALWYRAFKG</sequence>
<dbReference type="EMBL" id="JBHLUH010000080">
    <property type="protein sequence ID" value="MFC0533297.1"/>
    <property type="molecule type" value="Genomic_DNA"/>
</dbReference>
<dbReference type="Proteomes" id="UP001589867">
    <property type="component" value="Unassembled WGS sequence"/>
</dbReference>
<dbReference type="RefSeq" id="WP_377260716.1">
    <property type="nucleotide sequence ID" value="NZ_JBHLUH010000080.1"/>
</dbReference>
<protein>
    <submittedName>
        <fullName evidence="1">Uncharacterized protein</fullName>
    </submittedName>
</protein>
<keyword evidence="2" id="KW-1185">Reference proteome</keyword>
<reference evidence="1 2" key="1">
    <citation type="submission" date="2024-09" db="EMBL/GenBank/DDBJ databases">
        <authorList>
            <person name="Sun Q."/>
            <person name="Mori K."/>
        </authorList>
    </citation>
    <scope>NUCLEOTIDE SEQUENCE [LARGE SCALE GENOMIC DNA]</scope>
    <source>
        <strain evidence="1 2">TBRC 3947</strain>
    </source>
</reference>
<accession>A0ABV6MFT3</accession>
<evidence type="ECO:0000313" key="1">
    <source>
        <dbReference type="EMBL" id="MFC0533297.1"/>
    </source>
</evidence>